<accession>A0A7S0P6M8</accession>
<dbReference type="EMBL" id="HBER01060289">
    <property type="protein sequence ID" value="CAD8554781.1"/>
    <property type="molecule type" value="Transcribed_RNA"/>
</dbReference>
<feature type="transmembrane region" description="Helical" evidence="1">
    <location>
        <begin position="12"/>
        <end position="30"/>
    </location>
</feature>
<name>A0A7S0P6M8_9EUKA</name>
<dbReference type="SUPFAM" id="SSF47769">
    <property type="entry name" value="SAM/Pointed domain"/>
    <property type="match status" value="1"/>
</dbReference>
<proteinExistence type="predicted"/>
<organism evidence="3">
    <name type="scientific">Calcidiscus leptoporus</name>
    <dbReference type="NCBI Taxonomy" id="127549"/>
    <lineage>
        <taxon>Eukaryota</taxon>
        <taxon>Haptista</taxon>
        <taxon>Haptophyta</taxon>
        <taxon>Prymnesiophyceae</taxon>
        <taxon>Coccolithales</taxon>
        <taxon>Calcidiscaceae</taxon>
        <taxon>Calcidiscus</taxon>
    </lineage>
</organism>
<protein>
    <recommendedName>
        <fullName evidence="2">SAM domain-containing protein</fullName>
    </recommendedName>
</protein>
<evidence type="ECO:0000256" key="1">
    <source>
        <dbReference type="SAM" id="Phobius"/>
    </source>
</evidence>
<evidence type="ECO:0000313" key="3">
    <source>
        <dbReference type="EMBL" id="CAD8554781.1"/>
    </source>
</evidence>
<feature type="domain" description="SAM" evidence="2">
    <location>
        <begin position="82"/>
        <end position="123"/>
    </location>
</feature>
<dbReference type="InterPro" id="IPR013761">
    <property type="entry name" value="SAM/pointed_sf"/>
</dbReference>
<keyword evidence="1" id="KW-0812">Transmembrane</keyword>
<dbReference type="AlphaFoldDB" id="A0A7S0P6M8"/>
<gene>
    <name evidence="3" type="ORF">CLEP1334_LOCUS30072</name>
</gene>
<sequence length="148" mass="16597">MSQSVEQVVEEFVALLLLIGAALLLCRRWYKKGTAAQQKQGKGTCLGPAEAAEQKKALTRTMSAAAEFGDRDVEMSPARGGVQEVGAHLAELKLQKYRADFERHGYDDWQKILTMSEKQLAVMFVMVRMPPKDAKLLRDRIMQQLAET</sequence>
<keyword evidence="1" id="KW-1133">Transmembrane helix</keyword>
<dbReference type="InterPro" id="IPR001660">
    <property type="entry name" value="SAM"/>
</dbReference>
<evidence type="ECO:0000259" key="2">
    <source>
        <dbReference type="Pfam" id="PF00536"/>
    </source>
</evidence>
<dbReference type="Pfam" id="PF00536">
    <property type="entry name" value="SAM_1"/>
    <property type="match status" value="1"/>
</dbReference>
<dbReference type="Gene3D" id="1.10.150.50">
    <property type="entry name" value="Transcription Factor, Ets-1"/>
    <property type="match status" value="1"/>
</dbReference>
<keyword evidence="1" id="KW-0472">Membrane</keyword>
<reference evidence="3" key="1">
    <citation type="submission" date="2021-01" db="EMBL/GenBank/DDBJ databases">
        <authorList>
            <person name="Corre E."/>
            <person name="Pelletier E."/>
            <person name="Niang G."/>
            <person name="Scheremetjew M."/>
            <person name="Finn R."/>
            <person name="Kale V."/>
            <person name="Holt S."/>
            <person name="Cochrane G."/>
            <person name="Meng A."/>
            <person name="Brown T."/>
            <person name="Cohen L."/>
        </authorList>
    </citation>
    <scope>NUCLEOTIDE SEQUENCE</scope>
    <source>
        <strain evidence="3">RCC1130</strain>
    </source>
</reference>